<protein>
    <submittedName>
        <fullName evidence="10">Multiple sugar transport system permease protein</fullName>
    </submittedName>
</protein>
<dbReference type="PROSITE" id="PS50928">
    <property type="entry name" value="ABC_TM1"/>
    <property type="match status" value="1"/>
</dbReference>
<dbReference type="Proteomes" id="UP000547458">
    <property type="component" value="Unassembled WGS sequence"/>
</dbReference>
<dbReference type="Pfam" id="PF00528">
    <property type="entry name" value="BPD_transp_1"/>
    <property type="match status" value="1"/>
</dbReference>
<feature type="transmembrane region" description="Helical" evidence="7">
    <location>
        <begin position="280"/>
        <end position="302"/>
    </location>
</feature>
<dbReference type="CDD" id="cd06261">
    <property type="entry name" value="TM_PBP2"/>
    <property type="match status" value="1"/>
</dbReference>
<feature type="transmembrane region" description="Helical" evidence="7">
    <location>
        <begin position="92"/>
        <end position="113"/>
    </location>
</feature>
<keyword evidence="11" id="KW-1185">Reference proteome</keyword>
<comment type="subcellular location">
    <subcellularLocation>
        <location evidence="1 7">Cell membrane</location>
        <topology evidence="1 7">Multi-pass membrane protein</topology>
    </subcellularLocation>
</comment>
<evidence type="ECO:0000256" key="1">
    <source>
        <dbReference type="ARBA" id="ARBA00004651"/>
    </source>
</evidence>
<gene>
    <name evidence="10" type="ORF">BJ994_001766</name>
</gene>
<comment type="similarity">
    <text evidence="7">Belongs to the binding-protein-dependent transport system permease family.</text>
</comment>
<feature type="transmembrane region" description="Helical" evidence="7">
    <location>
        <begin position="241"/>
        <end position="260"/>
    </location>
</feature>
<dbReference type="InterPro" id="IPR000515">
    <property type="entry name" value="MetI-like"/>
</dbReference>
<feature type="transmembrane region" description="Helical" evidence="7">
    <location>
        <begin position="125"/>
        <end position="146"/>
    </location>
</feature>
<keyword evidence="2 7" id="KW-0813">Transport</keyword>
<dbReference type="PANTHER" id="PTHR30193">
    <property type="entry name" value="ABC TRANSPORTER PERMEASE PROTEIN"/>
    <property type="match status" value="1"/>
</dbReference>
<keyword evidence="4 7" id="KW-0812">Transmembrane</keyword>
<feature type="transmembrane region" description="Helical" evidence="7">
    <location>
        <begin position="29"/>
        <end position="49"/>
    </location>
</feature>
<dbReference type="SUPFAM" id="SSF161098">
    <property type="entry name" value="MetI-like"/>
    <property type="match status" value="1"/>
</dbReference>
<proteinExistence type="inferred from homology"/>
<comment type="caution">
    <text evidence="10">The sequence shown here is derived from an EMBL/GenBank/DDBJ whole genome shotgun (WGS) entry which is preliminary data.</text>
</comment>
<dbReference type="InterPro" id="IPR051393">
    <property type="entry name" value="ABC_transporter_permease"/>
</dbReference>
<evidence type="ECO:0000313" key="11">
    <source>
        <dbReference type="Proteomes" id="UP000547458"/>
    </source>
</evidence>
<keyword evidence="10" id="KW-0762">Sugar transport</keyword>
<dbReference type="EMBL" id="JAATJL010000001">
    <property type="protein sequence ID" value="NJC22690.1"/>
    <property type="molecule type" value="Genomic_DNA"/>
</dbReference>
<dbReference type="AlphaFoldDB" id="A0A846RM42"/>
<dbReference type="GO" id="GO:0055085">
    <property type="term" value="P:transmembrane transport"/>
    <property type="evidence" value="ECO:0007669"/>
    <property type="project" value="InterPro"/>
</dbReference>
<keyword evidence="6 7" id="KW-0472">Membrane</keyword>
<evidence type="ECO:0000256" key="6">
    <source>
        <dbReference type="ARBA" id="ARBA00023136"/>
    </source>
</evidence>
<dbReference type="PANTHER" id="PTHR30193:SF44">
    <property type="entry name" value="LACTOSE TRANSPORT SYSTEM PERMEASE PROTEIN LACF"/>
    <property type="match status" value="1"/>
</dbReference>
<evidence type="ECO:0000256" key="3">
    <source>
        <dbReference type="ARBA" id="ARBA00022475"/>
    </source>
</evidence>
<evidence type="ECO:0000313" key="10">
    <source>
        <dbReference type="EMBL" id="NJC22690.1"/>
    </source>
</evidence>
<evidence type="ECO:0000259" key="9">
    <source>
        <dbReference type="PROSITE" id="PS50928"/>
    </source>
</evidence>
<evidence type="ECO:0000256" key="8">
    <source>
        <dbReference type="SAM" id="MobiDB-lite"/>
    </source>
</evidence>
<feature type="domain" description="ABC transmembrane type-1" evidence="9">
    <location>
        <begin position="88"/>
        <end position="301"/>
    </location>
</feature>
<evidence type="ECO:0000256" key="7">
    <source>
        <dbReference type="RuleBase" id="RU363032"/>
    </source>
</evidence>
<dbReference type="RefSeq" id="WP_167993438.1">
    <property type="nucleotide sequence ID" value="NZ_JAATJL010000001.1"/>
</dbReference>
<dbReference type="InterPro" id="IPR035906">
    <property type="entry name" value="MetI-like_sf"/>
</dbReference>
<keyword evidence="3" id="KW-1003">Cell membrane</keyword>
<reference evidence="10 11" key="1">
    <citation type="submission" date="2020-03" db="EMBL/GenBank/DDBJ databases">
        <title>Sequencing the genomes of 1000 actinobacteria strains.</title>
        <authorList>
            <person name="Klenk H.-P."/>
        </authorList>
    </citation>
    <scope>NUCLEOTIDE SEQUENCE [LARGE SCALE GENOMIC DNA]</scope>
    <source>
        <strain evidence="10 11">DSM 16403</strain>
    </source>
</reference>
<dbReference type="GO" id="GO:0005886">
    <property type="term" value="C:plasma membrane"/>
    <property type="evidence" value="ECO:0007669"/>
    <property type="project" value="UniProtKB-SubCell"/>
</dbReference>
<evidence type="ECO:0000256" key="4">
    <source>
        <dbReference type="ARBA" id="ARBA00022692"/>
    </source>
</evidence>
<evidence type="ECO:0000256" key="2">
    <source>
        <dbReference type="ARBA" id="ARBA00022448"/>
    </source>
</evidence>
<accession>A0A846RM42</accession>
<feature type="region of interest" description="Disordered" evidence="8">
    <location>
        <begin position="1"/>
        <end position="22"/>
    </location>
</feature>
<name>A0A846RM42_9MICC</name>
<evidence type="ECO:0000256" key="5">
    <source>
        <dbReference type="ARBA" id="ARBA00022989"/>
    </source>
</evidence>
<sequence length="310" mass="33990">MSTNMASVSAPPERPIKRRKTRKSGGRDAWILVLPTLLPVVLFSIYPLAQGVLLGFTDARAGLNVEPTFNGLENYQELFGYDLFWESFQIGLIWAFSVTILQFFASLGLALLLNMDLRLRWLARTLVLIPWAIPPVIVAIMWRLMLDPSFGPVNQALGAVGLPDNINWLGDFSTALPAVIVVGVWSGMPQTTITLLAGIQSVQAELHEAAAIDGAGSWGRFIHVTLPALKPIIIAITTLDLIWNFNSFALVFVLTAGGPGGQTMLPMLFAYNEAFRYGEFGLASAMGNVMVVVIAIFLVVYLRAQTRERK</sequence>
<dbReference type="Gene3D" id="1.10.3720.10">
    <property type="entry name" value="MetI-like"/>
    <property type="match status" value="1"/>
</dbReference>
<feature type="transmembrane region" description="Helical" evidence="7">
    <location>
        <begin position="166"/>
        <end position="185"/>
    </location>
</feature>
<organism evidence="10 11">
    <name type="scientific">Arthrobacter pigmenti</name>
    <dbReference type="NCBI Taxonomy" id="271432"/>
    <lineage>
        <taxon>Bacteria</taxon>
        <taxon>Bacillati</taxon>
        <taxon>Actinomycetota</taxon>
        <taxon>Actinomycetes</taxon>
        <taxon>Micrococcales</taxon>
        <taxon>Micrococcaceae</taxon>
        <taxon>Arthrobacter</taxon>
    </lineage>
</organism>
<keyword evidence="5 7" id="KW-1133">Transmembrane helix</keyword>